<dbReference type="EMBL" id="BMAT01010576">
    <property type="protein sequence ID" value="GFS27881.1"/>
    <property type="molecule type" value="Genomic_DNA"/>
</dbReference>
<feature type="region of interest" description="Disordered" evidence="1">
    <location>
        <begin position="92"/>
        <end position="112"/>
    </location>
</feature>
<protein>
    <submittedName>
        <fullName evidence="2">Uncharacterized protein</fullName>
    </submittedName>
</protein>
<gene>
    <name evidence="2" type="ORF">ElyMa_005313600</name>
</gene>
<dbReference type="AlphaFoldDB" id="A0AAV4K2R2"/>
<evidence type="ECO:0000313" key="2">
    <source>
        <dbReference type="EMBL" id="GFS27881.1"/>
    </source>
</evidence>
<reference evidence="2 3" key="1">
    <citation type="journal article" date="2021" name="Elife">
        <title>Chloroplast acquisition without the gene transfer in kleptoplastic sea slugs, Plakobranchus ocellatus.</title>
        <authorList>
            <person name="Maeda T."/>
            <person name="Takahashi S."/>
            <person name="Yoshida T."/>
            <person name="Shimamura S."/>
            <person name="Takaki Y."/>
            <person name="Nagai Y."/>
            <person name="Toyoda A."/>
            <person name="Suzuki Y."/>
            <person name="Arimoto A."/>
            <person name="Ishii H."/>
            <person name="Satoh N."/>
            <person name="Nishiyama T."/>
            <person name="Hasebe M."/>
            <person name="Maruyama T."/>
            <person name="Minagawa J."/>
            <person name="Obokata J."/>
            <person name="Shigenobu S."/>
        </authorList>
    </citation>
    <scope>NUCLEOTIDE SEQUENCE [LARGE SCALE GENOMIC DNA]</scope>
</reference>
<dbReference type="Proteomes" id="UP000762676">
    <property type="component" value="Unassembled WGS sequence"/>
</dbReference>
<accession>A0AAV4K2R2</accession>
<sequence length="112" mass="13397">MRCHILAVQEEEIYKDENPHLKWELLKSEIRSVSQHYSRFLQSDKHCQTVYLRDRLNDLEKKLAYNPSNSHYQQETAKAKKEIEIMELAKRGTNQSSNKVGRGRRKEYKIFS</sequence>
<organism evidence="2 3">
    <name type="scientific">Elysia marginata</name>
    <dbReference type="NCBI Taxonomy" id="1093978"/>
    <lineage>
        <taxon>Eukaryota</taxon>
        <taxon>Metazoa</taxon>
        <taxon>Spiralia</taxon>
        <taxon>Lophotrochozoa</taxon>
        <taxon>Mollusca</taxon>
        <taxon>Gastropoda</taxon>
        <taxon>Heterobranchia</taxon>
        <taxon>Euthyneura</taxon>
        <taxon>Panpulmonata</taxon>
        <taxon>Sacoglossa</taxon>
        <taxon>Placobranchoidea</taxon>
        <taxon>Plakobranchidae</taxon>
        <taxon>Elysia</taxon>
    </lineage>
</organism>
<proteinExistence type="predicted"/>
<name>A0AAV4K2R2_9GAST</name>
<evidence type="ECO:0000313" key="3">
    <source>
        <dbReference type="Proteomes" id="UP000762676"/>
    </source>
</evidence>
<comment type="caution">
    <text evidence="2">The sequence shown here is derived from an EMBL/GenBank/DDBJ whole genome shotgun (WGS) entry which is preliminary data.</text>
</comment>
<feature type="compositionally biased region" description="Basic residues" evidence="1">
    <location>
        <begin position="101"/>
        <end position="112"/>
    </location>
</feature>
<evidence type="ECO:0000256" key="1">
    <source>
        <dbReference type="SAM" id="MobiDB-lite"/>
    </source>
</evidence>
<keyword evidence="3" id="KW-1185">Reference proteome</keyword>